<reference evidence="9" key="1">
    <citation type="submission" date="2022-03" db="EMBL/GenBank/DDBJ databases">
        <authorList>
            <person name="Sayadi A."/>
        </authorList>
    </citation>
    <scope>NUCLEOTIDE SEQUENCE</scope>
</reference>
<dbReference type="GO" id="GO:0004518">
    <property type="term" value="F:nuclease activity"/>
    <property type="evidence" value="ECO:0007669"/>
    <property type="project" value="UniProtKB-KW"/>
</dbReference>
<protein>
    <recommendedName>
        <fullName evidence="8">DDE Tnp4 domain-containing protein</fullName>
    </recommendedName>
</protein>
<dbReference type="Pfam" id="PF13359">
    <property type="entry name" value="DDE_Tnp_4"/>
    <property type="match status" value="1"/>
</dbReference>
<dbReference type="GO" id="GO:0046872">
    <property type="term" value="F:metal ion binding"/>
    <property type="evidence" value="ECO:0007669"/>
    <property type="project" value="UniProtKB-KW"/>
</dbReference>
<dbReference type="AlphaFoldDB" id="A0A9P0MGT8"/>
<keyword evidence="10" id="KW-1185">Reference proteome</keyword>
<dbReference type="PANTHER" id="PTHR22930">
    <property type="match status" value="1"/>
</dbReference>
<keyword evidence="7" id="KW-0539">Nucleus</keyword>
<evidence type="ECO:0000313" key="10">
    <source>
        <dbReference type="Proteomes" id="UP001152888"/>
    </source>
</evidence>
<evidence type="ECO:0000256" key="7">
    <source>
        <dbReference type="ARBA" id="ARBA00023242"/>
    </source>
</evidence>
<sequence length="325" mass="37010">MSEDFDGVTIEVAACYCKQEVAFSISSAAYCSIPTSEREWLNVAKAFEERWNFPHCLGSMDGKHIEIICPPNSGSKYYNYLHYYSIVLFAVVDAQYRFLYVHVGCQGRISDGGVFRHTSFGKRLMNKTLNLPQPENLPQRQTQQPYVFVADDAFPLTENICKPYTVDLNVGSAKRVFNYRLSSLHRVFHKKLDVKLDTVQNIVLACAYLHKFLRRNTLNRYSPTGTVDMEDIDAGRIIPGSWRNDGKQLPNLQRVGRNAKAIAKGVREEFMNYFMTDSGRVLWQDMYLNGHQLLQIKENSVSWLGMGDGVGKSDVDSSPVLNYDV</sequence>
<comment type="subcellular location">
    <subcellularLocation>
        <location evidence="2">Nucleus</location>
    </subcellularLocation>
</comment>
<dbReference type="OrthoDB" id="6627079at2759"/>
<evidence type="ECO:0000256" key="3">
    <source>
        <dbReference type="ARBA" id="ARBA00006958"/>
    </source>
</evidence>
<comment type="caution">
    <text evidence="9">The sequence shown here is derived from an EMBL/GenBank/DDBJ whole genome shotgun (WGS) entry which is preliminary data.</text>
</comment>
<evidence type="ECO:0000313" key="9">
    <source>
        <dbReference type="EMBL" id="CAH2013930.1"/>
    </source>
</evidence>
<keyword evidence="6" id="KW-0378">Hydrolase</keyword>
<comment type="cofactor">
    <cofactor evidence="1">
        <name>a divalent metal cation</name>
        <dbReference type="ChEBI" id="CHEBI:60240"/>
    </cofactor>
</comment>
<dbReference type="PANTHER" id="PTHR22930:SF269">
    <property type="entry name" value="NUCLEASE HARBI1-LIKE PROTEIN"/>
    <property type="match status" value="1"/>
</dbReference>
<name>A0A9P0MGT8_ACAOB</name>
<keyword evidence="5" id="KW-0479">Metal-binding</keyword>
<feature type="domain" description="DDE Tnp4" evidence="8">
    <location>
        <begin position="60"/>
        <end position="187"/>
    </location>
</feature>
<dbReference type="InterPro" id="IPR027806">
    <property type="entry name" value="HARBI1_dom"/>
</dbReference>
<keyword evidence="4" id="KW-0540">Nuclease</keyword>
<evidence type="ECO:0000256" key="5">
    <source>
        <dbReference type="ARBA" id="ARBA00022723"/>
    </source>
</evidence>
<dbReference type="GO" id="GO:0005634">
    <property type="term" value="C:nucleus"/>
    <property type="evidence" value="ECO:0007669"/>
    <property type="project" value="UniProtKB-SubCell"/>
</dbReference>
<evidence type="ECO:0000256" key="2">
    <source>
        <dbReference type="ARBA" id="ARBA00004123"/>
    </source>
</evidence>
<organism evidence="9 10">
    <name type="scientific">Acanthoscelides obtectus</name>
    <name type="common">Bean weevil</name>
    <name type="synonym">Bruchus obtectus</name>
    <dbReference type="NCBI Taxonomy" id="200917"/>
    <lineage>
        <taxon>Eukaryota</taxon>
        <taxon>Metazoa</taxon>
        <taxon>Ecdysozoa</taxon>
        <taxon>Arthropoda</taxon>
        <taxon>Hexapoda</taxon>
        <taxon>Insecta</taxon>
        <taxon>Pterygota</taxon>
        <taxon>Neoptera</taxon>
        <taxon>Endopterygota</taxon>
        <taxon>Coleoptera</taxon>
        <taxon>Polyphaga</taxon>
        <taxon>Cucujiformia</taxon>
        <taxon>Chrysomeloidea</taxon>
        <taxon>Chrysomelidae</taxon>
        <taxon>Bruchinae</taxon>
        <taxon>Bruchini</taxon>
        <taxon>Acanthoscelides</taxon>
    </lineage>
</organism>
<evidence type="ECO:0000256" key="4">
    <source>
        <dbReference type="ARBA" id="ARBA00022722"/>
    </source>
</evidence>
<dbReference type="InterPro" id="IPR045249">
    <property type="entry name" value="HARBI1-like"/>
</dbReference>
<accession>A0A9P0MGT8</accession>
<dbReference type="EMBL" id="CAKOFQ010008394">
    <property type="protein sequence ID" value="CAH2013930.1"/>
    <property type="molecule type" value="Genomic_DNA"/>
</dbReference>
<dbReference type="GO" id="GO:0016787">
    <property type="term" value="F:hydrolase activity"/>
    <property type="evidence" value="ECO:0007669"/>
    <property type="project" value="UniProtKB-KW"/>
</dbReference>
<evidence type="ECO:0000256" key="1">
    <source>
        <dbReference type="ARBA" id="ARBA00001968"/>
    </source>
</evidence>
<proteinExistence type="inferred from homology"/>
<evidence type="ECO:0000259" key="8">
    <source>
        <dbReference type="Pfam" id="PF13359"/>
    </source>
</evidence>
<gene>
    <name evidence="9" type="ORF">ACAOBT_LOCUS33764</name>
</gene>
<evidence type="ECO:0000256" key="6">
    <source>
        <dbReference type="ARBA" id="ARBA00022801"/>
    </source>
</evidence>
<comment type="similarity">
    <text evidence="3">Belongs to the HARBI1 family.</text>
</comment>
<dbReference type="Proteomes" id="UP001152888">
    <property type="component" value="Unassembled WGS sequence"/>
</dbReference>